<accession>A0ACB8A6L6</accession>
<proteinExistence type="predicted"/>
<dbReference type="Proteomes" id="UP000790377">
    <property type="component" value="Unassembled WGS sequence"/>
</dbReference>
<name>A0ACB8A6L6_9AGAM</name>
<comment type="caution">
    <text evidence="1">The sequence shown here is derived from an EMBL/GenBank/DDBJ whole genome shotgun (WGS) entry which is preliminary data.</text>
</comment>
<keyword evidence="2" id="KW-1185">Reference proteome</keyword>
<sequence>MDDSEAVDWGNEEEEREMDEDEHREFAAEDAEDAVSLGGDEDDEFLTYQSRQQQGTKQGGQTPPRSAHNPDNLEHQESTTRGRRSDRQRSNTPHKSRLGSQSASDASPLLKRAQSFGKLTHALPPKPVVSSVPFVHPSHPSIIEATAMSTRLDHDKRGNGSASKSHGHDSTDLPPEWEIKHPKSGRGVYYYNSRTQESTWIRPASTTPSASARDKDKERSH</sequence>
<feature type="non-terminal residue" evidence="1">
    <location>
        <position position="221"/>
    </location>
</feature>
<gene>
    <name evidence="1" type="ORF">BJ138DRAFT_1012376</name>
</gene>
<organism evidence="1 2">
    <name type="scientific">Hygrophoropsis aurantiaca</name>
    <dbReference type="NCBI Taxonomy" id="72124"/>
    <lineage>
        <taxon>Eukaryota</taxon>
        <taxon>Fungi</taxon>
        <taxon>Dikarya</taxon>
        <taxon>Basidiomycota</taxon>
        <taxon>Agaricomycotina</taxon>
        <taxon>Agaricomycetes</taxon>
        <taxon>Agaricomycetidae</taxon>
        <taxon>Boletales</taxon>
        <taxon>Coniophorineae</taxon>
        <taxon>Hygrophoropsidaceae</taxon>
        <taxon>Hygrophoropsis</taxon>
    </lineage>
</organism>
<evidence type="ECO:0000313" key="2">
    <source>
        <dbReference type="Proteomes" id="UP000790377"/>
    </source>
</evidence>
<protein>
    <submittedName>
        <fullName evidence="1">Uncharacterized protein</fullName>
    </submittedName>
</protein>
<evidence type="ECO:0000313" key="1">
    <source>
        <dbReference type="EMBL" id="KAH7908641.1"/>
    </source>
</evidence>
<reference evidence="1" key="1">
    <citation type="journal article" date="2021" name="New Phytol.">
        <title>Evolutionary innovations through gain and loss of genes in the ectomycorrhizal Boletales.</title>
        <authorList>
            <person name="Wu G."/>
            <person name="Miyauchi S."/>
            <person name="Morin E."/>
            <person name="Kuo A."/>
            <person name="Drula E."/>
            <person name="Varga T."/>
            <person name="Kohler A."/>
            <person name="Feng B."/>
            <person name="Cao Y."/>
            <person name="Lipzen A."/>
            <person name="Daum C."/>
            <person name="Hundley H."/>
            <person name="Pangilinan J."/>
            <person name="Johnson J."/>
            <person name="Barry K."/>
            <person name="LaButti K."/>
            <person name="Ng V."/>
            <person name="Ahrendt S."/>
            <person name="Min B."/>
            <person name="Choi I.G."/>
            <person name="Park H."/>
            <person name="Plett J.M."/>
            <person name="Magnuson J."/>
            <person name="Spatafora J.W."/>
            <person name="Nagy L.G."/>
            <person name="Henrissat B."/>
            <person name="Grigoriev I.V."/>
            <person name="Yang Z.L."/>
            <person name="Xu J."/>
            <person name="Martin F.M."/>
        </authorList>
    </citation>
    <scope>NUCLEOTIDE SEQUENCE</scope>
    <source>
        <strain evidence="1">ATCC 28755</strain>
    </source>
</reference>
<dbReference type="EMBL" id="MU267807">
    <property type="protein sequence ID" value="KAH7908641.1"/>
    <property type="molecule type" value="Genomic_DNA"/>
</dbReference>